<evidence type="ECO:0000313" key="3">
    <source>
        <dbReference type="Proteomes" id="UP000767446"/>
    </source>
</evidence>
<dbReference type="InterPro" id="IPR050397">
    <property type="entry name" value="Env_Response_Regulators"/>
</dbReference>
<dbReference type="InterPro" id="IPR036388">
    <property type="entry name" value="WH-like_DNA-bd_sf"/>
</dbReference>
<organism evidence="2 3">
    <name type="scientific">Gomphosphaeria aponina SAG 52.96 = DSM 107014</name>
    <dbReference type="NCBI Taxonomy" id="1521640"/>
    <lineage>
        <taxon>Bacteria</taxon>
        <taxon>Bacillati</taxon>
        <taxon>Cyanobacteriota</taxon>
        <taxon>Cyanophyceae</taxon>
        <taxon>Oscillatoriophycideae</taxon>
        <taxon>Chroococcales</taxon>
        <taxon>Gomphosphaeriaceae</taxon>
        <taxon>Gomphosphaeria</taxon>
    </lineage>
</organism>
<dbReference type="AlphaFoldDB" id="A0A941GQW0"/>
<evidence type="ECO:0000313" key="2">
    <source>
        <dbReference type="EMBL" id="MBR8827431.1"/>
    </source>
</evidence>
<dbReference type="PANTHER" id="PTHR24567">
    <property type="entry name" value="CRP FAMILY TRANSCRIPTIONAL REGULATORY PROTEIN"/>
    <property type="match status" value="1"/>
</dbReference>
<dbReference type="InterPro" id="IPR036390">
    <property type="entry name" value="WH_DNA-bd_sf"/>
</dbReference>
<dbReference type="InterPro" id="IPR018490">
    <property type="entry name" value="cNMP-bd_dom_sf"/>
</dbReference>
<dbReference type="SUPFAM" id="SSF51206">
    <property type="entry name" value="cAMP-binding domain-like"/>
    <property type="match status" value="1"/>
</dbReference>
<dbReference type="Gene3D" id="2.60.120.10">
    <property type="entry name" value="Jelly Rolls"/>
    <property type="match status" value="1"/>
</dbReference>
<dbReference type="GO" id="GO:0003700">
    <property type="term" value="F:DNA-binding transcription factor activity"/>
    <property type="evidence" value="ECO:0007669"/>
    <property type="project" value="TreeGrafter"/>
</dbReference>
<dbReference type="CDD" id="cd00038">
    <property type="entry name" value="CAP_ED"/>
    <property type="match status" value="1"/>
</dbReference>
<dbReference type="Proteomes" id="UP000767446">
    <property type="component" value="Unassembled WGS sequence"/>
</dbReference>
<dbReference type="InterPro" id="IPR014710">
    <property type="entry name" value="RmlC-like_jellyroll"/>
</dbReference>
<dbReference type="PANTHER" id="PTHR24567:SF68">
    <property type="entry name" value="DNA-BINDING TRANSCRIPTIONAL DUAL REGULATOR CRP"/>
    <property type="match status" value="1"/>
</dbReference>
<feature type="domain" description="Cyclic nucleotide-binding" evidence="1">
    <location>
        <begin position="12"/>
        <end position="131"/>
    </location>
</feature>
<dbReference type="InterPro" id="IPR000595">
    <property type="entry name" value="cNMP-bd_dom"/>
</dbReference>
<sequence length="238" mass="27026">METPAFSELFDLFSTASAETLEWLPSITEEQEYEPNSAILTQNTWGNAVYFIVSGWVKVQHRAGENAVTLEILGPGDFFGEVAILDETPRATEIVAISAVKSLSISAQRFLQTLFRDPQVNLRLSKLMVRKMRLYQSRLQLQWQPSKVKLVKILLFLGENYGKTTEKGTEIFQIPDQDLADLAAVNLEEIIKNLEGLQNQGLVEIDESNQILCLSNPKQLAHLYHQSRINFYRAHSQE</sequence>
<dbReference type="Pfam" id="PF00027">
    <property type="entry name" value="cNMP_binding"/>
    <property type="match status" value="1"/>
</dbReference>
<comment type="caution">
    <text evidence="2">The sequence shown here is derived from an EMBL/GenBank/DDBJ whole genome shotgun (WGS) entry which is preliminary data.</text>
</comment>
<accession>A0A941GQW0</accession>
<dbReference type="SMART" id="SM00100">
    <property type="entry name" value="cNMP"/>
    <property type="match status" value="1"/>
</dbReference>
<reference evidence="2" key="1">
    <citation type="submission" date="2021-02" db="EMBL/GenBank/DDBJ databases">
        <title>Metagenome analyses of Stigonema ocellatum DSM 106950, Chlorogloea purpurea SAG 13.99 and Gomphosphaeria aponina DSM 107014.</title>
        <authorList>
            <person name="Marter P."/>
            <person name="Huang S."/>
        </authorList>
    </citation>
    <scope>NUCLEOTIDE SEQUENCE</scope>
    <source>
        <strain evidence="2">JP213</strain>
    </source>
</reference>
<name>A0A941GQW0_9CHRO</name>
<protein>
    <submittedName>
        <fullName evidence="2">Crp/Fnr family transcriptional regulator</fullName>
    </submittedName>
</protein>
<dbReference type="SUPFAM" id="SSF46785">
    <property type="entry name" value="Winged helix' DNA-binding domain"/>
    <property type="match status" value="1"/>
</dbReference>
<dbReference type="PROSITE" id="PS50042">
    <property type="entry name" value="CNMP_BINDING_3"/>
    <property type="match status" value="1"/>
</dbReference>
<evidence type="ECO:0000259" key="1">
    <source>
        <dbReference type="PROSITE" id="PS50042"/>
    </source>
</evidence>
<gene>
    <name evidence="2" type="ORF">DSM107014_05910</name>
</gene>
<dbReference type="Gene3D" id="1.10.10.10">
    <property type="entry name" value="Winged helix-like DNA-binding domain superfamily/Winged helix DNA-binding domain"/>
    <property type="match status" value="1"/>
</dbReference>
<dbReference type="GO" id="GO:0005829">
    <property type="term" value="C:cytosol"/>
    <property type="evidence" value="ECO:0007669"/>
    <property type="project" value="TreeGrafter"/>
</dbReference>
<proteinExistence type="predicted"/>
<dbReference type="EMBL" id="JADQBC010000030">
    <property type="protein sequence ID" value="MBR8827431.1"/>
    <property type="molecule type" value="Genomic_DNA"/>
</dbReference>